<reference evidence="2" key="2">
    <citation type="submission" date="2025-08" db="UniProtKB">
        <authorList>
            <consortium name="Ensembl"/>
        </authorList>
    </citation>
    <scope>IDENTIFICATION</scope>
</reference>
<evidence type="ECO:0000313" key="2">
    <source>
        <dbReference type="Ensembl" id="ENSPMRP00000027720.1"/>
    </source>
</evidence>
<dbReference type="Ensembl" id="ENSPMRT00000029405.1">
    <property type="protein sequence ID" value="ENSPMRP00000027720.1"/>
    <property type="gene ID" value="ENSPMRG00000017887.1"/>
</dbReference>
<name>A0A670JUZ4_PODMU</name>
<reference evidence="2" key="3">
    <citation type="submission" date="2025-09" db="UniProtKB">
        <authorList>
            <consortium name="Ensembl"/>
        </authorList>
    </citation>
    <scope>IDENTIFICATION</scope>
</reference>
<proteinExistence type="predicted"/>
<evidence type="ECO:0000313" key="3">
    <source>
        <dbReference type="Proteomes" id="UP000472272"/>
    </source>
</evidence>
<protein>
    <submittedName>
        <fullName evidence="2">Uncharacterized protein</fullName>
    </submittedName>
</protein>
<dbReference type="OMA" id="QVSPACE"/>
<dbReference type="Proteomes" id="UP000472272">
    <property type="component" value="Chromosome 12"/>
</dbReference>
<organism evidence="2 3">
    <name type="scientific">Podarcis muralis</name>
    <name type="common">Wall lizard</name>
    <name type="synonym">Lacerta muralis</name>
    <dbReference type="NCBI Taxonomy" id="64176"/>
    <lineage>
        <taxon>Eukaryota</taxon>
        <taxon>Metazoa</taxon>
        <taxon>Chordata</taxon>
        <taxon>Craniata</taxon>
        <taxon>Vertebrata</taxon>
        <taxon>Euteleostomi</taxon>
        <taxon>Lepidosauria</taxon>
        <taxon>Squamata</taxon>
        <taxon>Bifurcata</taxon>
        <taxon>Unidentata</taxon>
        <taxon>Episquamata</taxon>
        <taxon>Laterata</taxon>
        <taxon>Lacertibaenia</taxon>
        <taxon>Lacertidae</taxon>
        <taxon>Podarcis</taxon>
    </lineage>
</organism>
<evidence type="ECO:0000256" key="1">
    <source>
        <dbReference type="SAM" id="MobiDB-lite"/>
    </source>
</evidence>
<keyword evidence="3" id="KW-1185">Reference proteome</keyword>
<feature type="region of interest" description="Disordered" evidence="1">
    <location>
        <begin position="28"/>
        <end position="59"/>
    </location>
</feature>
<reference evidence="2 3" key="1">
    <citation type="journal article" date="2019" name="Proc. Natl. Acad. Sci. U.S.A.">
        <title>Regulatory changes in pterin and carotenoid genes underlie balanced color polymorphisms in the wall lizard.</title>
        <authorList>
            <person name="Andrade P."/>
            <person name="Pinho C."/>
            <person name="Perez I de Lanuza G."/>
            <person name="Afonso S."/>
            <person name="Brejcha J."/>
            <person name="Rubin C.J."/>
            <person name="Wallerman O."/>
            <person name="Pereira P."/>
            <person name="Sabatino S.J."/>
            <person name="Bellati A."/>
            <person name="Pellitteri-Rosa D."/>
            <person name="Bosakova Z."/>
            <person name="Bunikis I."/>
            <person name="Carretero M.A."/>
            <person name="Feiner N."/>
            <person name="Marsik P."/>
            <person name="Pauperio F."/>
            <person name="Salvi D."/>
            <person name="Soler L."/>
            <person name="While G.M."/>
            <person name="Uller T."/>
            <person name="Font E."/>
            <person name="Andersson L."/>
            <person name="Carneiro M."/>
        </authorList>
    </citation>
    <scope>NUCLEOTIDE SEQUENCE</scope>
</reference>
<dbReference type="AlphaFoldDB" id="A0A670JUZ4"/>
<accession>A0A670JUZ4</accession>
<sequence>SPIFGPLSLSGGSIIMAAVMSLGKIAENGTAPSQNAKSPPKPLAPNWTGRRNQEKKDDN</sequence>